<comment type="caution">
    <text evidence="1">The sequence shown here is derived from an EMBL/GenBank/DDBJ whole genome shotgun (WGS) entry which is preliminary data.</text>
</comment>
<reference evidence="2" key="1">
    <citation type="submission" date="2015-07" db="EMBL/GenBank/DDBJ databases">
        <title>Near-Complete Genome Sequence of the Cellulolytic Bacterium Bacteroides (Pseudobacteroides) cellulosolvens ATCC 35603.</title>
        <authorList>
            <person name="Dassa B."/>
            <person name="Utturkar S.M."/>
            <person name="Klingeman D.M."/>
            <person name="Hurt R.A."/>
            <person name="Keller M."/>
            <person name="Xu J."/>
            <person name="Reddy Y.H.K."/>
            <person name="Borovok I."/>
            <person name="Grinberg I.R."/>
            <person name="Lamed R."/>
            <person name="Zhivin O."/>
            <person name="Bayer E.A."/>
            <person name="Brown S.D."/>
        </authorList>
    </citation>
    <scope>NUCLEOTIDE SEQUENCE [LARGE SCALE GENOMIC DNA]</scope>
    <source>
        <strain evidence="2">DSM 2933</strain>
    </source>
</reference>
<dbReference type="eggNOG" id="ENOG5033E6F">
    <property type="taxonomic scope" value="Bacteria"/>
</dbReference>
<dbReference type="RefSeq" id="WP_036939987.1">
    <property type="nucleotide sequence ID" value="NZ_JQKC01000010.1"/>
</dbReference>
<gene>
    <name evidence="1" type="ORF">Bccel_5649</name>
</gene>
<dbReference type="Proteomes" id="UP000036923">
    <property type="component" value="Unassembled WGS sequence"/>
</dbReference>
<evidence type="ECO:0000313" key="2">
    <source>
        <dbReference type="Proteomes" id="UP000036923"/>
    </source>
</evidence>
<accession>A0A0L6JXA1</accession>
<evidence type="ECO:0000313" key="1">
    <source>
        <dbReference type="EMBL" id="KNY30369.1"/>
    </source>
</evidence>
<dbReference type="OrthoDB" id="2084279at2"/>
<dbReference type="PATRIC" id="fig|398512.5.peg.5924"/>
<dbReference type="AlphaFoldDB" id="A0A0L6JXA1"/>
<proteinExistence type="predicted"/>
<organism evidence="1 2">
    <name type="scientific">Pseudobacteroides cellulosolvens ATCC 35603 = DSM 2933</name>
    <dbReference type="NCBI Taxonomy" id="398512"/>
    <lineage>
        <taxon>Bacteria</taxon>
        <taxon>Bacillati</taxon>
        <taxon>Bacillota</taxon>
        <taxon>Clostridia</taxon>
        <taxon>Eubacteriales</taxon>
        <taxon>Oscillospiraceae</taxon>
        <taxon>Pseudobacteroides</taxon>
    </lineage>
</organism>
<dbReference type="EMBL" id="LGTC01000001">
    <property type="protein sequence ID" value="KNY30369.1"/>
    <property type="molecule type" value="Genomic_DNA"/>
</dbReference>
<keyword evidence="2" id="KW-1185">Reference proteome</keyword>
<name>A0A0L6JXA1_9FIRM</name>
<protein>
    <submittedName>
        <fullName evidence="1">Uncharacterized protein</fullName>
    </submittedName>
</protein>
<sequence length="99" mass="11272">MSNNKNINDYTEFENTVKAYIKLGSAKLQNDLVQTSQAIHSIAENKTKCFMKNMDKGLDKEEREYLTSLILSGMHQAFCYGYGIGKIENDSFYGLLFPT</sequence>